<evidence type="ECO:0000313" key="3">
    <source>
        <dbReference type="Proteomes" id="UP000694411"/>
    </source>
</evidence>
<organism evidence="2 3">
    <name type="scientific">Theropithecus gelada</name>
    <name type="common">Gelada baboon</name>
    <dbReference type="NCBI Taxonomy" id="9565"/>
    <lineage>
        <taxon>Eukaryota</taxon>
        <taxon>Metazoa</taxon>
        <taxon>Chordata</taxon>
        <taxon>Craniata</taxon>
        <taxon>Vertebrata</taxon>
        <taxon>Euteleostomi</taxon>
        <taxon>Mammalia</taxon>
        <taxon>Eutheria</taxon>
        <taxon>Euarchontoglires</taxon>
        <taxon>Primates</taxon>
        <taxon>Haplorrhini</taxon>
        <taxon>Catarrhini</taxon>
        <taxon>Cercopithecidae</taxon>
        <taxon>Cercopithecinae</taxon>
        <taxon>Theropithecus</taxon>
    </lineage>
</organism>
<dbReference type="Ensembl" id="ENSTGET00000036674.1">
    <property type="protein sequence ID" value="ENSTGEP00000030845.1"/>
    <property type="gene ID" value="ENSTGEG00000024731.1"/>
</dbReference>
<reference evidence="2" key="1">
    <citation type="submission" date="2018-05" db="EMBL/GenBank/DDBJ databases">
        <title>Whole genome of Theropithecus gelada.</title>
        <authorList>
            <person name="Chiou K.L."/>
            <person name="Snyder-Mackler N."/>
        </authorList>
    </citation>
    <scope>NUCLEOTIDE SEQUENCE [LARGE SCALE GENOMIC DNA]</scope>
</reference>
<reference evidence="2" key="2">
    <citation type="submission" date="2025-08" db="UniProtKB">
        <authorList>
            <consortium name="Ensembl"/>
        </authorList>
    </citation>
    <scope>IDENTIFICATION</scope>
</reference>
<proteinExistence type="predicted"/>
<dbReference type="AlphaFoldDB" id="A0A8D2G815"/>
<feature type="compositionally biased region" description="Basic residues" evidence="1">
    <location>
        <begin position="1"/>
        <end position="12"/>
    </location>
</feature>
<protein>
    <submittedName>
        <fullName evidence="2">Uncharacterized protein</fullName>
    </submittedName>
</protein>
<name>A0A8D2G815_THEGE</name>
<evidence type="ECO:0000313" key="2">
    <source>
        <dbReference type="Ensembl" id="ENSTGEP00000030845.1"/>
    </source>
</evidence>
<feature type="region of interest" description="Disordered" evidence="1">
    <location>
        <begin position="1"/>
        <end position="39"/>
    </location>
</feature>
<reference evidence="2" key="3">
    <citation type="submission" date="2025-09" db="UniProtKB">
        <authorList>
            <consortium name="Ensembl"/>
        </authorList>
    </citation>
    <scope>IDENTIFICATION</scope>
</reference>
<evidence type="ECO:0000256" key="1">
    <source>
        <dbReference type="SAM" id="MobiDB-lite"/>
    </source>
</evidence>
<keyword evidence="3" id="KW-1185">Reference proteome</keyword>
<accession>A0A8D2G815</accession>
<dbReference type="Proteomes" id="UP000694411">
    <property type="component" value="Chromosome 5"/>
</dbReference>
<sequence>MGSKISKWKLPPKPKTLDTQFTRPFCNHKKSNDGKMEPAHTPTLEARLALCGHTHKQATSYVNLFLVLTKIPRL</sequence>